<keyword evidence="1" id="KW-0732">Signal</keyword>
<organism evidence="2 3">
    <name type="scientific">Echinococcus multilocularis</name>
    <name type="common">Fox tapeworm</name>
    <dbReference type="NCBI Taxonomy" id="6211"/>
    <lineage>
        <taxon>Eukaryota</taxon>
        <taxon>Metazoa</taxon>
        <taxon>Spiralia</taxon>
        <taxon>Lophotrochozoa</taxon>
        <taxon>Platyhelminthes</taxon>
        <taxon>Cestoda</taxon>
        <taxon>Eucestoda</taxon>
        <taxon>Cyclophyllidea</taxon>
        <taxon>Taeniidae</taxon>
        <taxon>Echinococcus</taxon>
    </lineage>
</organism>
<feature type="signal peptide" evidence="1">
    <location>
        <begin position="1"/>
        <end position="26"/>
    </location>
</feature>
<feature type="chain" id="PRO_5009741374" evidence="1">
    <location>
        <begin position="27"/>
        <end position="81"/>
    </location>
</feature>
<dbReference type="SMR" id="A0A068XWV0"/>
<protein>
    <submittedName>
        <fullName evidence="2">Expressed protein</fullName>
    </submittedName>
</protein>
<dbReference type="AlphaFoldDB" id="A0A068XWV0"/>
<dbReference type="EMBL" id="LN901656">
    <property type="protein sequence ID" value="CDS36859.1"/>
    <property type="molecule type" value="Genomic_DNA"/>
</dbReference>
<evidence type="ECO:0000313" key="2">
    <source>
        <dbReference type="EMBL" id="CDS36859.1"/>
    </source>
</evidence>
<reference evidence="2" key="2">
    <citation type="submission" date="2015-11" db="EMBL/GenBank/DDBJ databases">
        <authorList>
            <person name="Zhang Y."/>
            <person name="Guo Z."/>
        </authorList>
    </citation>
    <scope>NUCLEOTIDE SEQUENCE</scope>
</reference>
<gene>
    <name evidence="2" type="ORF">EmuJ_000408000</name>
</gene>
<sequence>MRNPQRLVTILLAIIIFENFPNQCRAWTLLYRRDTFPPSTTTITAATETETPTSISSLGPSHQATVALTWSLPFWLLSVSS</sequence>
<name>A0A068XWV0_ECHMU</name>
<dbReference type="Proteomes" id="UP000017246">
    <property type="component" value="Unassembled WGS sequence"/>
</dbReference>
<reference evidence="2" key="1">
    <citation type="journal article" date="2013" name="Nature">
        <title>The genomes of four tapeworm species reveal adaptations to parasitism.</title>
        <authorList>
            <person name="Tsai I.J."/>
            <person name="Zarowiecki M."/>
            <person name="Holroyd N."/>
            <person name="Garciarrubio A."/>
            <person name="Sanchez-Flores A."/>
            <person name="Brooks K.L."/>
            <person name="Tracey A."/>
            <person name="Bobes R.J."/>
            <person name="Fragoso G."/>
            <person name="Sciutto E."/>
            <person name="Aslett M."/>
            <person name="Beasley H."/>
            <person name="Bennett H.M."/>
            <person name="Cai J."/>
            <person name="Camicia F."/>
            <person name="Clark R."/>
            <person name="Cucher M."/>
            <person name="De Silva N."/>
            <person name="Day T.A."/>
            <person name="Deplazes P."/>
            <person name="Estrada K."/>
            <person name="Fernandez C."/>
            <person name="Holland P.W."/>
            <person name="Hou J."/>
            <person name="Hu S."/>
            <person name="Huckvale T."/>
            <person name="Hung S.S."/>
            <person name="Kamenetzky L."/>
            <person name="Keane J.A."/>
            <person name="Kiss F."/>
            <person name="Koziol U."/>
            <person name="Lambert O."/>
            <person name="Liu K."/>
            <person name="Luo X."/>
            <person name="Luo Y."/>
            <person name="Macchiaroli N."/>
            <person name="Nichol S."/>
            <person name="Paps J."/>
            <person name="Parkinson J."/>
            <person name="Pouchkina-Stantcheva N."/>
            <person name="Riddiford N."/>
            <person name="Rosenzvit M."/>
            <person name="Salinas G."/>
            <person name="Wasmuth J.D."/>
            <person name="Zamanian M."/>
            <person name="Zheng Y."/>
            <person name="Cai X."/>
            <person name="Soberon X."/>
            <person name="Olson P.D."/>
            <person name="Laclette J.P."/>
            <person name="Brehm K."/>
            <person name="Berriman M."/>
            <person name="Garciarrubio A."/>
            <person name="Bobes R.J."/>
            <person name="Fragoso G."/>
            <person name="Sanchez-Flores A."/>
            <person name="Estrada K."/>
            <person name="Cevallos M.A."/>
            <person name="Morett E."/>
            <person name="Gonzalez V."/>
            <person name="Portillo T."/>
            <person name="Ochoa-Leyva A."/>
            <person name="Jose M.V."/>
            <person name="Sciutto E."/>
            <person name="Landa A."/>
            <person name="Jimenez L."/>
            <person name="Valdes V."/>
            <person name="Carrero J.C."/>
            <person name="Larralde C."/>
            <person name="Morales-Montor J."/>
            <person name="Limon-Lason J."/>
            <person name="Soberon X."/>
            <person name="Laclette J.P."/>
        </authorList>
    </citation>
    <scope>NUCLEOTIDE SEQUENCE [LARGE SCALE GENOMIC DNA]</scope>
</reference>
<evidence type="ECO:0000256" key="1">
    <source>
        <dbReference type="SAM" id="SignalP"/>
    </source>
</evidence>
<keyword evidence="3" id="KW-1185">Reference proteome</keyword>
<accession>A0A068XWV0</accession>
<evidence type="ECO:0000313" key="3">
    <source>
        <dbReference type="Proteomes" id="UP000017246"/>
    </source>
</evidence>
<proteinExistence type="predicted"/>